<reference evidence="2" key="1">
    <citation type="submission" date="2025-08" db="UniProtKB">
        <authorList>
            <consortium name="RefSeq"/>
        </authorList>
    </citation>
    <scope>IDENTIFICATION</scope>
    <source>
        <strain evidence="2">11010-0011.00</strain>
        <tissue evidence="2">Whole body</tissue>
    </source>
</reference>
<proteinExistence type="predicted"/>
<sequence>MACKQKTWLWNLDDYNTSDIMTSTARAMMEEGAKPKRRICLLERKLVNFSSFNMDDPRYGVDRDVDELHQPLVTTYMRTFTAPYAPRCKPLTPKENTPDTLFNRLPLNDFETKAHINYKFLDDHMHNITEVRERINFFRQLRNQSFVVY</sequence>
<organism evidence="1 2">
    <name type="scientific">Drosophila lebanonensis</name>
    <name type="common">Fruit fly</name>
    <name type="synonym">Scaptodrosophila lebanonensis</name>
    <dbReference type="NCBI Taxonomy" id="7225"/>
    <lineage>
        <taxon>Eukaryota</taxon>
        <taxon>Metazoa</taxon>
        <taxon>Ecdysozoa</taxon>
        <taxon>Arthropoda</taxon>
        <taxon>Hexapoda</taxon>
        <taxon>Insecta</taxon>
        <taxon>Pterygota</taxon>
        <taxon>Neoptera</taxon>
        <taxon>Endopterygota</taxon>
        <taxon>Diptera</taxon>
        <taxon>Brachycera</taxon>
        <taxon>Muscomorpha</taxon>
        <taxon>Ephydroidea</taxon>
        <taxon>Drosophilidae</taxon>
        <taxon>Scaptodrosophila</taxon>
    </lineage>
</organism>
<evidence type="ECO:0000313" key="1">
    <source>
        <dbReference type="Proteomes" id="UP000504634"/>
    </source>
</evidence>
<accession>A0A6J2U9B0</accession>
<dbReference type="OrthoDB" id="8023081at2759"/>
<keyword evidence="1" id="KW-1185">Reference proteome</keyword>
<dbReference type="Proteomes" id="UP000504634">
    <property type="component" value="Unplaced"/>
</dbReference>
<name>A0A6J2U9B0_DROLE</name>
<dbReference type="RefSeq" id="XP_030384585.1">
    <property type="nucleotide sequence ID" value="XM_030528725.1"/>
</dbReference>
<protein>
    <submittedName>
        <fullName evidence="2">Uncharacterized protein LOC115631877</fullName>
    </submittedName>
</protein>
<gene>
    <name evidence="2" type="primary">LOC115631877</name>
</gene>
<evidence type="ECO:0000313" key="2">
    <source>
        <dbReference type="RefSeq" id="XP_030384585.1"/>
    </source>
</evidence>
<dbReference type="AlphaFoldDB" id="A0A6J2U9B0"/>
<dbReference type="GeneID" id="115631877"/>